<feature type="region of interest" description="Disordered" evidence="1">
    <location>
        <begin position="176"/>
        <end position="216"/>
    </location>
</feature>
<keyword evidence="3" id="KW-1185">Reference proteome</keyword>
<name>A0A0U5GFI4_ASPCI</name>
<evidence type="ECO:0000313" key="2">
    <source>
        <dbReference type="EMBL" id="CEL08607.1"/>
    </source>
</evidence>
<protein>
    <submittedName>
        <fullName evidence="2">Uncharacterized protein</fullName>
    </submittedName>
</protein>
<accession>A0A0U5GFI4</accession>
<sequence length="216" mass="25694">MSGDEAWDQLGKELGPLGFGIYYLLKAFEGPDRGGGEKLSGWRYYSSYLRDNPAAGPDISTFRDNHFSPTGIDVKSRDSDYRFMVLKLGWSDAHCTRDQLVEYAKWWNGYEVTGEEKDYYVALIRAAREEQEKRRKAQKEQEEKARQEKRERRKALKEYRNALRVENPQQYKQAFPKEWLKENHPEEYQTMYPQEYRREEYRKKAGLPSDDDFSDE</sequence>
<dbReference type="AlphaFoldDB" id="A0A0U5GFI4"/>
<evidence type="ECO:0000313" key="3">
    <source>
        <dbReference type="Proteomes" id="UP000054771"/>
    </source>
</evidence>
<evidence type="ECO:0000256" key="1">
    <source>
        <dbReference type="SAM" id="MobiDB-lite"/>
    </source>
</evidence>
<dbReference type="OMA" id="PEEYQTM"/>
<dbReference type="EMBL" id="CDMC01000011">
    <property type="protein sequence ID" value="CEL08607.1"/>
    <property type="molecule type" value="Genomic_DNA"/>
</dbReference>
<dbReference type="OrthoDB" id="4503926at2759"/>
<proteinExistence type="predicted"/>
<dbReference type="Proteomes" id="UP000054771">
    <property type="component" value="Unassembled WGS sequence"/>
</dbReference>
<reference evidence="3" key="1">
    <citation type="journal article" date="2016" name="Genome Announc.">
        <title>Draft genome sequences of fungus Aspergillus calidoustus.</title>
        <authorList>
            <person name="Horn F."/>
            <person name="Linde J."/>
            <person name="Mattern D.J."/>
            <person name="Walther G."/>
            <person name="Guthke R."/>
            <person name="Scherlach K."/>
            <person name="Martin K."/>
            <person name="Brakhage A.A."/>
            <person name="Petzke L."/>
            <person name="Valiante V."/>
        </authorList>
    </citation>
    <scope>NUCLEOTIDE SEQUENCE [LARGE SCALE GENOMIC DNA]</scope>
    <source>
        <strain evidence="3">SF006504</strain>
    </source>
</reference>
<feature type="compositionally biased region" description="Basic and acidic residues" evidence="1">
    <location>
        <begin position="178"/>
        <end position="187"/>
    </location>
</feature>
<feature type="region of interest" description="Disordered" evidence="1">
    <location>
        <begin position="135"/>
        <end position="154"/>
    </location>
</feature>
<organism evidence="2 3">
    <name type="scientific">Aspergillus calidoustus</name>
    <dbReference type="NCBI Taxonomy" id="454130"/>
    <lineage>
        <taxon>Eukaryota</taxon>
        <taxon>Fungi</taxon>
        <taxon>Dikarya</taxon>
        <taxon>Ascomycota</taxon>
        <taxon>Pezizomycotina</taxon>
        <taxon>Eurotiomycetes</taxon>
        <taxon>Eurotiomycetidae</taxon>
        <taxon>Eurotiales</taxon>
        <taxon>Aspergillaceae</taxon>
        <taxon>Aspergillus</taxon>
        <taxon>Aspergillus subgen. Nidulantes</taxon>
    </lineage>
</organism>
<gene>
    <name evidence="2" type="ORF">ASPCAL11755</name>
</gene>